<organism evidence="1 2">
    <name type="scientific">Halanaerobium saccharolyticum subsp. saccharolyticum DSM 6643</name>
    <dbReference type="NCBI Taxonomy" id="1293054"/>
    <lineage>
        <taxon>Bacteria</taxon>
        <taxon>Bacillati</taxon>
        <taxon>Bacillota</taxon>
        <taxon>Clostridia</taxon>
        <taxon>Halanaerobiales</taxon>
        <taxon>Halanaerobiaceae</taxon>
        <taxon>Halanaerobium</taxon>
    </lineage>
</organism>
<dbReference type="InParanoid" id="M5DZQ0"/>
<comment type="caution">
    <text evidence="1">The sequence shown here is derived from an EMBL/GenBank/DDBJ whole genome shotgun (WGS) entry which is preliminary data.</text>
</comment>
<sequence>MEYYKYVDKSDDNNNFDDSHSIKSDYIELDDGRKVKADFWAEHEYAFLSYYFSVQGLEDLSKEKLIKYLSDNGIKDLDDPDKYPLDIISIRKAKDKNSNDFYVLTIKMEE</sequence>
<proteinExistence type="predicted"/>
<reference evidence="2" key="1">
    <citation type="journal article" date="2013" name="Genome Announc.">
        <title>Genome Sequence of Halanaerobium saccharolyticum subsp. saccharolyticum Strain DSM 6643T, a Halophilic Hydrogen-Producing Bacterium.</title>
        <authorList>
            <person name="Kivisto A."/>
            <person name="Larjo A."/>
            <person name="Ciranna A."/>
            <person name="Santala V."/>
            <person name="Roos C."/>
            <person name="Karp M."/>
        </authorList>
    </citation>
    <scope>NUCLEOTIDE SEQUENCE [LARGE SCALE GENOMIC DNA]</scope>
    <source>
        <strain evidence="2">DSM 6643</strain>
    </source>
</reference>
<dbReference type="AlphaFoldDB" id="M5DZQ0"/>
<gene>
    <name evidence="1" type="ORF">HSACCH_00829</name>
</gene>
<accession>M5DZQ0</accession>
<dbReference type="RefSeq" id="WP_005488083.1">
    <property type="nucleotide sequence ID" value="NZ_CAUI01000005.1"/>
</dbReference>
<evidence type="ECO:0000313" key="2">
    <source>
        <dbReference type="Proteomes" id="UP000012063"/>
    </source>
</evidence>
<dbReference type="EMBL" id="CAUI01000005">
    <property type="protein sequence ID" value="CCU78690.1"/>
    <property type="molecule type" value="Genomic_DNA"/>
</dbReference>
<keyword evidence="2" id="KW-1185">Reference proteome</keyword>
<name>M5DZQ0_9FIRM</name>
<dbReference type="Proteomes" id="UP000012063">
    <property type="component" value="Unassembled WGS sequence"/>
</dbReference>
<dbReference type="OrthoDB" id="2970636at2"/>
<evidence type="ECO:0000313" key="1">
    <source>
        <dbReference type="EMBL" id="CCU78690.1"/>
    </source>
</evidence>
<dbReference type="STRING" id="1293054.HSACCH_00829"/>
<protein>
    <submittedName>
        <fullName evidence="1">Uncharacterized protein</fullName>
    </submittedName>
</protein>